<dbReference type="SUPFAM" id="SSF53697">
    <property type="entry name" value="SIS domain"/>
    <property type="match status" value="1"/>
</dbReference>
<dbReference type="RefSeq" id="WP_179941854.1">
    <property type="nucleotide sequence ID" value="NZ_JACBYF010000027.1"/>
</dbReference>
<dbReference type="Gene3D" id="3.40.50.10490">
    <property type="entry name" value="Glucose-6-phosphate isomerase like protein, domain 1"/>
    <property type="match status" value="1"/>
</dbReference>
<dbReference type="EMBL" id="JACBYF010000027">
    <property type="protein sequence ID" value="NYS48072.1"/>
    <property type="molecule type" value="Genomic_DNA"/>
</dbReference>
<dbReference type="InterPro" id="IPR046348">
    <property type="entry name" value="SIS_dom_sf"/>
</dbReference>
<dbReference type="InterPro" id="IPR009057">
    <property type="entry name" value="Homeodomain-like_sf"/>
</dbReference>
<name>A0ABX2T377_9BACL</name>
<evidence type="ECO:0000256" key="1">
    <source>
        <dbReference type="ARBA" id="ARBA00023015"/>
    </source>
</evidence>
<comment type="caution">
    <text evidence="6">The sequence shown here is derived from an EMBL/GenBank/DDBJ whole genome shotgun (WGS) entry which is preliminary data.</text>
</comment>
<dbReference type="PROSITE" id="PS51071">
    <property type="entry name" value="HTH_RPIR"/>
    <property type="match status" value="1"/>
</dbReference>
<dbReference type="InterPro" id="IPR001347">
    <property type="entry name" value="SIS_dom"/>
</dbReference>
<gene>
    <name evidence="6" type="ORF">HZY85_07800</name>
</gene>
<dbReference type="InterPro" id="IPR047640">
    <property type="entry name" value="RpiR-like"/>
</dbReference>
<keyword evidence="1" id="KW-0805">Transcription regulation</keyword>
<keyword evidence="3" id="KW-0804">Transcription</keyword>
<dbReference type="Gene3D" id="1.10.10.10">
    <property type="entry name" value="Winged helix-like DNA-binding domain superfamily/Winged helix DNA-binding domain"/>
    <property type="match status" value="1"/>
</dbReference>
<accession>A0ABX2T377</accession>
<dbReference type="PANTHER" id="PTHR30514:SF21">
    <property type="entry name" value="RPIR-FAMILY TRANSCRIPTIONAL REGULATOR"/>
    <property type="match status" value="1"/>
</dbReference>
<evidence type="ECO:0000256" key="3">
    <source>
        <dbReference type="ARBA" id="ARBA00023163"/>
    </source>
</evidence>
<organism evidence="6 7">
    <name type="scientific">Gemelliphila palaticanis</name>
    <dbReference type="NCBI Taxonomy" id="81950"/>
    <lineage>
        <taxon>Bacteria</taxon>
        <taxon>Bacillati</taxon>
        <taxon>Bacillota</taxon>
        <taxon>Bacilli</taxon>
        <taxon>Bacillales</taxon>
        <taxon>Gemellaceae</taxon>
        <taxon>Gemelliphila</taxon>
    </lineage>
</organism>
<evidence type="ECO:0000256" key="2">
    <source>
        <dbReference type="ARBA" id="ARBA00023125"/>
    </source>
</evidence>
<sequence>MLSNKELIPLIESNIDNMTSSEKEIAYYFIKQEPVESMSINYFSEYLHVSKATLTRFAKKCGFSGFREFLYKYTDCLKDKDNKTISKSLTRKVLLDYQELLTKNYSIIDENQLDRIKLMIDKASRVYLYGKGSSVFALQEMKLRFMRLGIVVEVISDEDMFLWNNLLLDKTCLVIGATISGKTKVVLESLSAAKKLGAKSILMTTRHYENDDIYCDELLLLPSNKFLSHGNKISPQIPILLMTDCLLSYYLDNPYHKEYYEKTIIHKEEQF</sequence>
<dbReference type="Pfam" id="PF01418">
    <property type="entry name" value="HTH_6"/>
    <property type="match status" value="1"/>
</dbReference>
<dbReference type="PANTHER" id="PTHR30514">
    <property type="entry name" value="GLUCOKINASE"/>
    <property type="match status" value="1"/>
</dbReference>
<keyword evidence="7" id="KW-1185">Reference proteome</keyword>
<dbReference type="InterPro" id="IPR000281">
    <property type="entry name" value="HTH_RpiR"/>
</dbReference>
<dbReference type="Pfam" id="PF01380">
    <property type="entry name" value="SIS"/>
    <property type="match status" value="1"/>
</dbReference>
<evidence type="ECO:0000259" key="5">
    <source>
        <dbReference type="PROSITE" id="PS51464"/>
    </source>
</evidence>
<feature type="domain" description="SIS" evidence="5">
    <location>
        <begin position="116"/>
        <end position="257"/>
    </location>
</feature>
<dbReference type="InterPro" id="IPR035472">
    <property type="entry name" value="RpiR-like_SIS"/>
</dbReference>
<protein>
    <submittedName>
        <fullName evidence="6">MurR/RpiR family transcriptional regulator</fullName>
    </submittedName>
</protein>
<reference evidence="6 7" key="1">
    <citation type="submission" date="2020-07" db="EMBL/GenBank/DDBJ databases">
        <title>MOT database genomes.</title>
        <authorList>
            <person name="Joseph S."/>
            <person name="Aduse-Opoku J."/>
            <person name="Hashim A."/>
            <person name="Wade W."/>
            <person name="Curtis M."/>
        </authorList>
    </citation>
    <scope>NUCLEOTIDE SEQUENCE [LARGE SCALE GENOMIC DNA]</scope>
    <source>
        <strain evidence="6 7">CIP 106318</strain>
    </source>
</reference>
<dbReference type="PROSITE" id="PS51464">
    <property type="entry name" value="SIS"/>
    <property type="match status" value="1"/>
</dbReference>
<keyword evidence="2" id="KW-0238">DNA-binding</keyword>
<proteinExistence type="predicted"/>
<evidence type="ECO:0000313" key="7">
    <source>
        <dbReference type="Proteomes" id="UP000531840"/>
    </source>
</evidence>
<evidence type="ECO:0000313" key="6">
    <source>
        <dbReference type="EMBL" id="NYS48072.1"/>
    </source>
</evidence>
<dbReference type="CDD" id="cd05013">
    <property type="entry name" value="SIS_RpiR"/>
    <property type="match status" value="1"/>
</dbReference>
<dbReference type="SUPFAM" id="SSF46689">
    <property type="entry name" value="Homeodomain-like"/>
    <property type="match status" value="1"/>
</dbReference>
<dbReference type="InterPro" id="IPR036388">
    <property type="entry name" value="WH-like_DNA-bd_sf"/>
</dbReference>
<dbReference type="Proteomes" id="UP000531840">
    <property type="component" value="Unassembled WGS sequence"/>
</dbReference>
<evidence type="ECO:0000259" key="4">
    <source>
        <dbReference type="PROSITE" id="PS51071"/>
    </source>
</evidence>
<feature type="domain" description="HTH rpiR-type" evidence="4">
    <location>
        <begin position="5"/>
        <end position="80"/>
    </location>
</feature>